<dbReference type="Gene3D" id="1.10.10.1800">
    <property type="entry name" value="tRNA uridine 5-carboxymethylaminomethyl modification enzyme MnmG/GidA"/>
    <property type="match status" value="1"/>
</dbReference>
<evidence type="ECO:0000259" key="12">
    <source>
        <dbReference type="SMART" id="SM01228"/>
    </source>
</evidence>
<dbReference type="Pfam" id="PF13932">
    <property type="entry name" value="SAM_GIDA_C"/>
    <property type="match status" value="1"/>
</dbReference>
<evidence type="ECO:0000256" key="1">
    <source>
        <dbReference type="ARBA" id="ARBA00001974"/>
    </source>
</evidence>
<dbReference type="Pfam" id="PF21680">
    <property type="entry name" value="GIDA_C_1st"/>
    <property type="match status" value="1"/>
</dbReference>
<evidence type="ECO:0000256" key="7">
    <source>
        <dbReference type="ARBA" id="ARBA00022827"/>
    </source>
</evidence>
<accession>A0A9X5AS67</accession>
<dbReference type="PRINTS" id="PR00368">
    <property type="entry name" value="FADPNR"/>
</dbReference>
<dbReference type="Pfam" id="PF01134">
    <property type="entry name" value="GIDA"/>
    <property type="match status" value="1"/>
</dbReference>
<dbReference type="InterPro" id="IPR036188">
    <property type="entry name" value="FAD/NAD-bd_sf"/>
</dbReference>
<dbReference type="GO" id="GO:0002098">
    <property type="term" value="P:tRNA wobble uridine modification"/>
    <property type="evidence" value="ECO:0007669"/>
    <property type="project" value="InterPro"/>
</dbReference>
<dbReference type="PROSITE" id="PS01281">
    <property type="entry name" value="GIDA_2"/>
    <property type="match status" value="1"/>
</dbReference>
<dbReference type="InterPro" id="IPR047001">
    <property type="entry name" value="MnmG_C_subdom"/>
</dbReference>
<keyword evidence="11" id="KW-0963">Cytoplasm</keyword>
<keyword evidence="6 11" id="KW-0819">tRNA processing</keyword>
<keyword evidence="5 11" id="KW-0285">Flavoprotein</keyword>
<name>A0A9X5AS67_9BRAD</name>
<dbReference type="RefSeq" id="WP_155479024.1">
    <property type="nucleotide sequence ID" value="NZ_WNKV01000004.1"/>
</dbReference>
<protein>
    <recommendedName>
        <fullName evidence="4 11">tRNA uridine 5-carboxymethylaminomethyl modification enzyme MnmG</fullName>
    </recommendedName>
    <alternativeName>
        <fullName evidence="10 11">Glucose-inhibited division protein A</fullName>
    </alternativeName>
</protein>
<dbReference type="FunFam" id="1.10.150.570:FF:000001">
    <property type="entry name" value="tRNA uridine 5-carboxymethylaminomethyl modification enzyme MnmG"/>
    <property type="match status" value="1"/>
</dbReference>
<feature type="domain" description="tRNA uridine 5-carboxymethylaminomethyl modification enzyme C-terminal subdomain" evidence="12">
    <location>
        <begin position="539"/>
        <end position="610"/>
    </location>
</feature>
<comment type="subcellular location">
    <subcellularLocation>
        <location evidence="11">Cytoplasm</location>
    </subcellularLocation>
</comment>
<dbReference type="Proteomes" id="UP000438991">
    <property type="component" value="Unassembled WGS sequence"/>
</dbReference>
<dbReference type="HAMAP" id="MF_00129">
    <property type="entry name" value="MnmG_GidA"/>
    <property type="match status" value="1"/>
</dbReference>
<reference evidence="13 14" key="1">
    <citation type="submission" date="2019-11" db="EMBL/GenBank/DDBJ databases">
        <title>Whole-genome sequence of Rhodoplanes serenus DSM 18633, type strain.</title>
        <authorList>
            <person name="Kyndt J.A."/>
            <person name="Meyer T.E."/>
        </authorList>
    </citation>
    <scope>NUCLEOTIDE SEQUENCE [LARGE SCALE GENOMIC DNA]</scope>
    <source>
        <strain evidence="13 14">DSM 18633</strain>
    </source>
</reference>
<dbReference type="Gene3D" id="1.10.150.570">
    <property type="entry name" value="GidA associated domain, C-terminal subdomain"/>
    <property type="match status" value="1"/>
</dbReference>
<gene>
    <name evidence="11 13" type="primary">mnmG</name>
    <name evidence="11" type="synonym">gidA</name>
    <name evidence="13" type="ORF">GJ689_06830</name>
</gene>
<dbReference type="PANTHER" id="PTHR11806:SF0">
    <property type="entry name" value="PROTEIN MTO1 HOMOLOG, MITOCHONDRIAL"/>
    <property type="match status" value="1"/>
</dbReference>
<evidence type="ECO:0000256" key="8">
    <source>
        <dbReference type="ARBA" id="ARBA00023027"/>
    </source>
</evidence>
<dbReference type="InterPro" id="IPR020595">
    <property type="entry name" value="MnmG-rel_CS"/>
</dbReference>
<dbReference type="GO" id="GO:0005829">
    <property type="term" value="C:cytosol"/>
    <property type="evidence" value="ECO:0007669"/>
    <property type="project" value="TreeGrafter"/>
</dbReference>
<dbReference type="PANTHER" id="PTHR11806">
    <property type="entry name" value="GLUCOSE INHIBITED DIVISION PROTEIN A"/>
    <property type="match status" value="1"/>
</dbReference>
<evidence type="ECO:0000256" key="4">
    <source>
        <dbReference type="ARBA" id="ARBA00020461"/>
    </source>
</evidence>
<evidence type="ECO:0000256" key="9">
    <source>
        <dbReference type="ARBA" id="ARBA00025948"/>
    </source>
</evidence>
<feature type="binding site" evidence="11">
    <location>
        <begin position="270"/>
        <end position="284"/>
    </location>
    <ligand>
        <name>NAD(+)</name>
        <dbReference type="ChEBI" id="CHEBI:57540"/>
    </ligand>
</feature>
<dbReference type="SUPFAM" id="SSF51905">
    <property type="entry name" value="FAD/NAD(P)-binding domain"/>
    <property type="match status" value="1"/>
</dbReference>
<comment type="function">
    <text evidence="2 11">NAD-binding protein involved in the addition of a carboxymethylaminomethyl (cmnm) group at the wobble position (U34) of certain tRNAs, forming tRNA-cmnm(5)s(2)U34.</text>
</comment>
<dbReference type="SMART" id="SM01228">
    <property type="entry name" value="GIDA_assoc_3"/>
    <property type="match status" value="1"/>
</dbReference>
<evidence type="ECO:0000256" key="3">
    <source>
        <dbReference type="ARBA" id="ARBA00007653"/>
    </source>
</evidence>
<dbReference type="EMBL" id="WNKV01000004">
    <property type="protein sequence ID" value="MTW15920.1"/>
    <property type="molecule type" value="Genomic_DNA"/>
</dbReference>
<dbReference type="GO" id="GO:0030488">
    <property type="term" value="P:tRNA methylation"/>
    <property type="evidence" value="ECO:0007669"/>
    <property type="project" value="TreeGrafter"/>
</dbReference>
<evidence type="ECO:0000256" key="11">
    <source>
        <dbReference type="HAMAP-Rule" id="MF_00129"/>
    </source>
</evidence>
<evidence type="ECO:0000313" key="14">
    <source>
        <dbReference type="Proteomes" id="UP000438991"/>
    </source>
</evidence>
<dbReference type="FunFam" id="3.50.50.60:FF:000002">
    <property type="entry name" value="tRNA uridine 5-carboxymethylaminomethyl modification enzyme MnmG"/>
    <property type="match status" value="1"/>
</dbReference>
<comment type="similarity">
    <text evidence="3 11">Belongs to the MnmG family.</text>
</comment>
<dbReference type="InterPro" id="IPR004416">
    <property type="entry name" value="MnmG"/>
</dbReference>
<dbReference type="InterPro" id="IPR044920">
    <property type="entry name" value="MnmG_C_subdom_sf"/>
</dbReference>
<keyword evidence="8 11" id="KW-0520">NAD</keyword>
<evidence type="ECO:0000256" key="2">
    <source>
        <dbReference type="ARBA" id="ARBA00003717"/>
    </source>
</evidence>
<dbReference type="GO" id="GO:0050660">
    <property type="term" value="F:flavin adenine dinucleotide binding"/>
    <property type="evidence" value="ECO:0007669"/>
    <property type="project" value="UniProtKB-UniRule"/>
</dbReference>
<evidence type="ECO:0000256" key="6">
    <source>
        <dbReference type="ARBA" id="ARBA00022694"/>
    </source>
</evidence>
<dbReference type="InterPro" id="IPR026904">
    <property type="entry name" value="MnmG_C"/>
</dbReference>
<evidence type="ECO:0000313" key="13">
    <source>
        <dbReference type="EMBL" id="MTW15920.1"/>
    </source>
</evidence>
<dbReference type="InterPro" id="IPR049312">
    <property type="entry name" value="GIDA_C_N"/>
</dbReference>
<comment type="subunit">
    <text evidence="9 11">Homodimer. Heterotetramer of two MnmE and two MnmG subunits.</text>
</comment>
<comment type="caution">
    <text evidence="13">The sequence shown here is derived from an EMBL/GenBank/DDBJ whole genome shotgun (WGS) entry which is preliminary data.</text>
</comment>
<dbReference type="Gene3D" id="3.50.50.60">
    <property type="entry name" value="FAD/NAD(P)-binding domain"/>
    <property type="match status" value="2"/>
</dbReference>
<dbReference type="PROSITE" id="PS01280">
    <property type="entry name" value="GIDA_1"/>
    <property type="match status" value="1"/>
</dbReference>
<proteinExistence type="inferred from homology"/>
<comment type="caution">
    <text evidence="11">Lacks conserved residue(s) required for the propagation of feature annotation.</text>
</comment>
<sequence>MDQRYDVIVIGGGHAGCEAAAAAARMGARTALVTHRFATVGAMSCNPAIGGLGKGHLVREIDALDGLMGRVADQGGIQFRVLNRRKGPAVRGPRCQADRRLYAAAMQAAIRATAGLTVVEGEADDLVVADGRVMAVRMQDGRVLGAGAVALTTGTFLRGLIHIGERQIPAGRVGEAPALGLSTTLERLGFQLARLKTGTPPRLDGRTIDWAAVERQAGDDPPEPFSPMTGRITTPQVDCGITRTVAATHAVIRANVHRSPMYSGQIASRGPRYCPSIEDKIVRFGDRDGHQIFLEPEGLDTDTVYPNGISTSLPEDVQAAVVASIPGLERAVIERPGYAIEYDHVDPRELGPSLESRRVGGLFLAGQINGTTGYEEAAGQGLVAGLNAASRAGGGEPVVFDRAESYLGVMIDDLVTRGVTEPYRMFTSRAEYRLTLRADNADQRLTGRGIEIGCVGAERAGLYRARMAALDAARSLARSLTVTPTEAARHGLALNRDGQRRSAFDLLAYPTIGLADVARIWPELGGLDPAIAAQIEIDAKYAVYLDRQHADIAAFRRDEGITVPEDLDYAAVPGLSNEARQKLAAARPRTLGQAGRLDGLTPAALMLLAAHLRRPGRGRDTAGAA</sequence>
<evidence type="ECO:0000256" key="5">
    <source>
        <dbReference type="ARBA" id="ARBA00022630"/>
    </source>
</evidence>
<dbReference type="InterPro" id="IPR002218">
    <property type="entry name" value="MnmG-rel"/>
</dbReference>
<comment type="cofactor">
    <cofactor evidence="1 11">
        <name>FAD</name>
        <dbReference type="ChEBI" id="CHEBI:57692"/>
    </cofactor>
</comment>
<feature type="binding site" evidence="11">
    <location>
        <begin position="11"/>
        <end position="16"/>
    </location>
    <ligand>
        <name>FAD</name>
        <dbReference type="ChEBI" id="CHEBI:57692"/>
    </ligand>
</feature>
<dbReference type="InterPro" id="IPR040131">
    <property type="entry name" value="MnmG_N"/>
</dbReference>
<dbReference type="AlphaFoldDB" id="A0A9X5AS67"/>
<dbReference type="FunFam" id="3.50.50.60:FF:000082">
    <property type="entry name" value="protein MTO1 homolog, mitochondrial isoform X1"/>
    <property type="match status" value="1"/>
</dbReference>
<organism evidence="13 14">
    <name type="scientific">Rhodoplanes serenus</name>
    <dbReference type="NCBI Taxonomy" id="200615"/>
    <lineage>
        <taxon>Bacteria</taxon>
        <taxon>Pseudomonadati</taxon>
        <taxon>Pseudomonadota</taxon>
        <taxon>Alphaproteobacteria</taxon>
        <taxon>Hyphomicrobiales</taxon>
        <taxon>Nitrobacteraceae</taxon>
        <taxon>Rhodoplanes</taxon>
    </lineage>
</organism>
<evidence type="ECO:0000256" key="10">
    <source>
        <dbReference type="ARBA" id="ARBA00031800"/>
    </source>
</evidence>
<dbReference type="NCBIfam" id="TIGR00136">
    <property type="entry name" value="mnmG_gidA"/>
    <property type="match status" value="1"/>
</dbReference>
<keyword evidence="7 11" id="KW-0274">FAD</keyword>